<dbReference type="OrthoDB" id="7451512at2"/>
<evidence type="ECO:0000313" key="1">
    <source>
        <dbReference type="EMBL" id="PTL36308.1"/>
    </source>
</evidence>
<dbReference type="Pfam" id="PF20126">
    <property type="entry name" value="TumE"/>
    <property type="match status" value="1"/>
</dbReference>
<comment type="caution">
    <text evidence="1">The sequence shown here is derived from an EMBL/GenBank/DDBJ whole genome shotgun (WGS) entry which is preliminary data.</text>
</comment>
<keyword evidence="2" id="KW-1185">Reference proteome</keyword>
<reference evidence="1 2" key="1">
    <citation type="submission" date="2017-09" db="EMBL/GenBank/DDBJ databases">
        <title>Bloom of a denitrifying methanotroph, Candidatus Methylomirabilis limnetica, in a deep stratified lake.</title>
        <authorList>
            <person name="Graf J.S."/>
            <person name="Marchant H.K."/>
            <person name="Tienken D."/>
            <person name="Hach P.F."/>
            <person name="Brand A."/>
            <person name="Schubert C.J."/>
            <person name="Kuypers M.M."/>
            <person name="Milucka J."/>
        </authorList>
    </citation>
    <scope>NUCLEOTIDE SEQUENCE [LARGE SCALE GENOMIC DNA]</scope>
    <source>
        <strain evidence="1 2">Zug</strain>
    </source>
</reference>
<accession>A0A2T4TZ04</accession>
<gene>
    <name evidence="1" type="ORF">CLG94_04520</name>
</gene>
<evidence type="ECO:0000313" key="2">
    <source>
        <dbReference type="Proteomes" id="UP000241436"/>
    </source>
</evidence>
<protein>
    <submittedName>
        <fullName evidence="1">Uncharacterized protein</fullName>
    </submittedName>
</protein>
<dbReference type="EMBL" id="NVQC01000016">
    <property type="protein sequence ID" value="PTL36308.1"/>
    <property type="molecule type" value="Genomic_DNA"/>
</dbReference>
<sequence length="98" mass="11254">MKAVPLLHRRVVVAVDAFVEVVIWQVPEPVPPSTHELKYRLAYVVGGKCVLRYDNERGTGDHRHTEAAQEPYNFSTPDQLMTDFESDVARWNHEHGRS</sequence>
<organism evidence="1 2">
    <name type="scientific">Candidatus Methylomirabilis limnetica</name>
    <dbReference type="NCBI Taxonomy" id="2033718"/>
    <lineage>
        <taxon>Bacteria</taxon>
        <taxon>Candidatus Methylomirabilota</taxon>
        <taxon>Candidatus Methylomirabilia</taxon>
        <taxon>Candidatus Methylomirabilales</taxon>
        <taxon>Candidatus Methylomirabilaceae</taxon>
        <taxon>Candidatus Methylomirabilis</taxon>
    </lineage>
</organism>
<dbReference type="AlphaFoldDB" id="A0A2T4TZ04"/>
<dbReference type="Proteomes" id="UP000241436">
    <property type="component" value="Unassembled WGS sequence"/>
</dbReference>
<name>A0A2T4TZ04_9BACT</name>
<dbReference type="RefSeq" id="WP_107561684.1">
    <property type="nucleotide sequence ID" value="NZ_NVQC01000016.1"/>
</dbReference>
<reference evidence="2" key="2">
    <citation type="journal article" date="2018" name="Environ. Microbiol.">
        <title>Bloom of a denitrifying methanotroph, 'Candidatus Methylomirabilis limnetica', in a deep stratified lake.</title>
        <authorList>
            <person name="Graf J.S."/>
            <person name="Mayr M.J."/>
            <person name="Marchant H.K."/>
            <person name="Tienken D."/>
            <person name="Hach P.F."/>
            <person name="Brand A."/>
            <person name="Schubert C.J."/>
            <person name="Kuypers M.M."/>
            <person name="Milucka J."/>
        </authorList>
    </citation>
    <scope>NUCLEOTIDE SEQUENCE [LARGE SCALE GENOMIC DNA]</scope>
    <source>
        <strain evidence="2">Zug</strain>
    </source>
</reference>
<proteinExistence type="predicted"/>
<dbReference type="InterPro" id="IPR045397">
    <property type="entry name" value="TumE-like"/>
</dbReference>